<accession>A0A517XT03</accession>
<name>A0A517XT03_9BACT</name>
<sequence length="343" mass="38197">MGSTVPLAGTDREILLHLLPLAAAERRVRQHHVEPVLVLHVGDVLAQRVRVGDVRRLDPVQDHVHDPDDVGERLLLLAVERLLLERLHVLRRQVRLRPQVLERLAQEPRRPDRPVVDALADLRLHDPHDGADERARRVVLAAVPPGVAHVLDLGFVQVAQLVLLGLRPEPQLVDVVDDVAEVVPALDLVFDLAEDLADLVLDGVRPARLLLEVVQVREQLLVHEVPQVVAAERLVVVDLPALVLRRGPTLPAVRLVEDEGVLLALQRRLVRPVLFQPVEVLQEEEPRRLLGVVELGRAAGFFPKRVVDVLERLLEHGANPVWSRGRRGAGHTQSRLLESVAGK</sequence>
<dbReference type="EMBL" id="CP036273">
    <property type="protein sequence ID" value="QDU20659.1"/>
    <property type="molecule type" value="Genomic_DNA"/>
</dbReference>
<proteinExistence type="predicted"/>
<organism evidence="1 2">
    <name type="scientific">Urbifossiella limnaea</name>
    <dbReference type="NCBI Taxonomy" id="2528023"/>
    <lineage>
        <taxon>Bacteria</taxon>
        <taxon>Pseudomonadati</taxon>
        <taxon>Planctomycetota</taxon>
        <taxon>Planctomycetia</taxon>
        <taxon>Gemmatales</taxon>
        <taxon>Gemmataceae</taxon>
        <taxon>Urbifossiella</taxon>
    </lineage>
</organism>
<dbReference type="Proteomes" id="UP000319576">
    <property type="component" value="Chromosome"/>
</dbReference>
<reference evidence="1 2" key="1">
    <citation type="submission" date="2019-02" db="EMBL/GenBank/DDBJ databases">
        <title>Deep-cultivation of Planctomycetes and their phenomic and genomic characterization uncovers novel biology.</title>
        <authorList>
            <person name="Wiegand S."/>
            <person name="Jogler M."/>
            <person name="Boedeker C."/>
            <person name="Pinto D."/>
            <person name="Vollmers J."/>
            <person name="Rivas-Marin E."/>
            <person name="Kohn T."/>
            <person name="Peeters S.H."/>
            <person name="Heuer A."/>
            <person name="Rast P."/>
            <person name="Oberbeckmann S."/>
            <person name="Bunk B."/>
            <person name="Jeske O."/>
            <person name="Meyerdierks A."/>
            <person name="Storesund J.E."/>
            <person name="Kallscheuer N."/>
            <person name="Luecker S."/>
            <person name="Lage O.M."/>
            <person name="Pohl T."/>
            <person name="Merkel B.J."/>
            <person name="Hornburger P."/>
            <person name="Mueller R.-W."/>
            <person name="Bruemmer F."/>
            <person name="Labrenz M."/>
            <person name="Spormann A.M."/>
            <person name="Op den Camp H."/>
            <person name="Overmann J."/>
            <person name="Amann R."/>
            <person name="Jetten M.S.M."/>
            <person name="Mascher T."/>
            <person name="Medema M.H."/>
            <person name="Devos D.P."/>
            <person name="Kaster A.-K."/>
            <person name="Ovreas L."/>
            <person name="Rohde M."/>
            <person name="Galperin M.Y."/>
            <person name="Jogler C."/>
        </authorList>
    </citation>
    <scope>NUCLEOTIDE SEQUENCE [LARGE SCALE GENOMIC DNA]</scope>
    <source>
        <strain evidence="1 2">ETA_A1</strain>
    </source>
</reference>
<dbReference type="AlphaFoldDB" id="A0A517XT03"/>
<evidence type="ECO:0000313" key="1">
    <source>
        <dbReference type="EMBL" id="QDU20659.1"/>
    </source>
</evidence>
<protein>
    <submittedName>
        <fullName evidence="1">Uncharacterized protein</fullName>
    </submittedName>
</protein>
<dbReference type="KEGG" id="uli:ETAA1_26160"/>
<keyword evidence="2" id="KW-1185">Reference proteome</keyword>
<evidence type="ECO:0000313" key="2">
    <source>
        <dbReference type="Proteomes" id="UP000319576"/>
    </source>
</evidence>
<gene>
    <name evidence="1" type="ORF">ETAA1_26160</name>
</gene>